<dbReference type="SUPFAM" id="SSF51735">
    <property type="entry name" value="NAD(P)-binding Rossmann-fold domains"/>
    <property type="match status" value="1"/>
</dbReference>
<dbReference type="Gene3D" id="3.40.50.720">
    <property type="entry name" value="NAD(P)-binding Rossmann-like Domain"/>
    <property type="match status" value="1"/>
</dbReference>
<dbReference type="AlphaFoldDB" id="A0A1I6CQI7"/>
<keyword evidence="2" id="KW-0560">Oxidoreductase</keyword>
<dbReference type="PANTHER" id="PTHR44196">
    <property type="entry name" value="DEHYDROGENASE/REDUCTASE SDR FAMILY MEMBER 7B"/>
    <property type="match status" value="1"/>
</dbReference>
<dbReference type="EMBL" id="FOYI01000001">
    <property type="protein sequence ID" value="SFQ95379.1"/>
    <property type="molecule type" value="Genomic_DNA"/>
</dbReference>
<dbReference type="GO" id="GO:0016020">
    <property type="term" value="C:membrane"/>
    <property type="evidence" value="ECO:0007669"/>
    <property type="project" value="TreeGrafter"/>
</dbReference>
<evidence type="ECO:0000313" key="5">
    <source>
        <dbReference type="EMBL" id="SFQ95379.1"/>
    </source>
</evidence>
<evidence type="ECO:0000256" key="1">
    <source>
        <dbReference type="ARBA" id="ARBA00006484"/>
    </source>
</evidence>
<dbReference type="GO" id="GO:0016491">
    <property type="term" value="F:oxidoreductase activity"/>
    <property type="evidence" value="ECO:0007669"/>
    <property type="project" value="UniProtKB-KW"/>
</dbReference>
<feature type="domain" description="Ketoreductase" evidence="4">
    <location>
        <begin position="3"/>
        <end position="183"/>
    </location>
</feature>
<reference evidence="5 6" key="1">
    <citation type="submission" date="2016-10" db="EMBL/GenBank/DDBJ databases">
        <authorList>
            <person name="de Groot N.N."/>
        </authorList>
    </citation>
    <scope>NUCLEOTIDE SEQUENCE [LARGE SCALE GENOMIC DNA]</scope>
    <source>
        <strain evidence="6">KMM 9023,NRIC 0796,JCM 17311,KCTC 23692</strain>
    </source>
</reference>
<dbReference type="PRINTS" id="PR00080">
    <property type="entry name" value="SDRFAMILY"/>
</dbReference>
<evidence type="ECO:0000313" key="6">
    <source>
        <dbReference type="Proteomes" id="UP000199302"/>
    </source>
</evidence>
<keyword evidence="6" id="KW-1185">Reference proteome</keyword>
<dbReference type="PANTHER" id="PTHR44196:SF2">
    <property type="entry name" value="SHORT-CHAIN DEHYDROGENASE-RELATED"/>
    <property type="match status" value="1"/>
</dbReference>
<dbReference type="InterPro" id="IPR002347">
    <property type="entry name" value="SDR_fam"/>
</dbReference>
<protein>
    <recommendedName>
        <fullName evidence="4">Ketoreductase domain-containing protein</fullName>
    </recommendedName>
</protein>
<dbReference type="Pfam" id="PF00106">
    <property type="entry name" value="adh_short"/>
    <property type="match status" value="1"/>
</dbReference>
<sequence length="258" mass="27068">MQNTALVTGASSGIGAEIARYHARQGGDLVIVARREGPLNDLKAELEAAHGITAQVIAMDLGTPDQAKALAERIASQGIGIDILVNNAGFGGHGAFLERDLDKDLAMIDLNISALVTLSHLIGNQMRARGGGKMLQVSSTAGFLPGPYQAVYYATKAFVTSFSQAVDQELRPHGITSTALCPGLVHTEFVASANLEGTGLANQKGASPASVAKCGYDAMQSGKLIAINDRRMSIMVNWIAPFLPRRSVLKSVAGLQTK</sequence>
<dbReference type="SMART" id="SM00822">
    <property type="entry name" value="PKS_KR"/>
    <property type="match status" value="1"/>
</dbReference>
<evidence type="ECO:0000259" key="4">
    <source>
        <dbReference type="SMART" id="SM00822"/>
    </source>
</evidence>
<evidence type="ECO:0000256" key="2">
    <source>
        <dbReference type="ARBA" id="ARBA00023002"/>
    </source>
</evidence>
<dbReference type="PIRSF" id="PIRSF000126">
    <property type="entry name" value="11-beta-HSD1"/>
    <property type="match status" value="1"/>
</dbReference>
<dbReference type="OrthoDB" id="9808814at2"/>
<dbReference type="PRINTS" id="PR00081">
    <property type="entry name" value="GDHRDH"/>
</dbReference>
<evidence type="ECO:0000256" key="3">
    <source>
        <dbReference type="RuleBase" id="RU000363"/>
    </source>
</evidence>
<dbReference type="STRING" id="871652.SAMN04515673_101196"/>
<dbReference type="Proteomes" id="UP000199302">
    <property type="component" value="Unassembled WGS sequence"/>
</dbReference>
<comment type="similarity">
    <text evidence="1 3">Belongs to the short-chain dehydrogenases/reductases (SDR) family.</text>
</comment>
<name>A0A1I6CQI7_9RHOB</name>
<dbReference type="InterPro" id="IPR036291">
    <property type="entry name" value="NAD(P)-bd_dom_sf"/>
</dbReference>
<accession>A0A1I6CQI7</accession>
<dbReference type="InterPro" id="IPR057326">
    <property type="entry name" value="KR_dom"/>
</dbReference>
<proteinExistence type="inferred from homology"/>
<dbReference type="RefSeq" id="WP_092075706.1">
    <property type="nucleotide sequence ID" value="NZ_FOYI01000001.1"/>
</dbReference>
<organism evidence="5 6">
    <name type="scientific">Poseidonocella sedimentorum</name>
    <dbReference type="NCBI Taxonomy" id="871652"/>
    <lineage>
        <taxon>Bacteria</taxon>
        <taxon>Pseudomonadati</taxon>
        <taxon>Pseudomonadota</taxon>
        <taxon>Alphaproteobacteria</taxon>
        <taxon>Rhodobacterales</taxon>
        <taxon>Roseobacteraceae</taxon>
        <taxon>Poseidonocella</taxon>
    </lineage>
</organism>
<gene>
    <name evidence="5" type="ORF">SAMN04515673_101196</name>
</gene>